<evidence type="ECO:0000256" key="3">
    <source>
        <dbReference type="ARBA" id="ARBA00023163"/>
    </source>
</evidence>
<gene>
    <name evidence="5" type="ORF">SAMN02745194_04204</name>
</gene>
<dbReference type="Pfam" id="PF00392">
    <property type="entry name" value="GntR"/>
    <property type="match status" value="1"/>
</dbReference>
<dbReference type="GO" id="GO:0003677">
    <property type="term" value="F:DNA binding"/>
    <property type="evidence" value="ECO:0007669"/>
    <property type="project" value="UniProtKB-KW"/>
</dbReference>
<dbReference type="SMART" id="SM00895">
    <property type="entry name" value="FCD"/>
    <property type="match status" value="1"/>
</dbReference>
<evidence type="ECO:0000313" key="5">
    <source>
        <dbReference type="EMBL" id="SHK11469.1"/>
    </source>
</evidence>
<dbReference type="STRING" id="198092.SAMN02745194_04204"/>
<keyword evidence="2 5" id="KW-0238">DNA-binding</keyword>
<dbReference type="InterPro" id="IPR011711">
    <property type="entry name" value="GntR_C"/>
</dbReference>
<organism evidence="5 6">
    <name type="scientific">Muricoccus roseus</name>
    <dbReference type="NCBI Taxonomy" id="198092"/>
    <lineage>
        <taxon>Bacteria</taxon>
        <taxon>Pseudomonadati</taxon>
        <taxon>Pseudomonadota</taxon>
        <taxon>Alphaproteobacteria</taxon>
        <taxon>Acetobacterales</taxon>
        <taxon>Roseomonadaceae</taxon>
        <taxon>Muricoccus</taxon>
    </lineage>
</organism>
<dbReference type="PANTHER" id="PTHR43537">
    <property type="entry name" value="TRANSCRIPTIONAL REGULATOR, GNTR FAMILY"/>
    <property type="match status" value="1"/>
</dbReference>
<dbReference type="Gene3D" id="1.20.120.530">
    <property type="entry name" value="GntR ligand-binding domain-like"/>
    <property type="match status" value="1"/>
</dbReference>
<dbReference type="InterPro" id="IPR008920">
    <property type="entry name" value="TF_FadR/GntR_C"/>
</dbReference>
<dbReference type="SUPFAM" id="SSF46785">
    <property type="entry name" value="Winged helix' DNA-binding domain"/>
    <property type="match status" value="1"/>
</dbReference>
<evidence type="ECO:0000259" key="4">
    <source>
        <dbReference type="PROSITE" id="PS50949"/>
    </source>
</evidence>
<dbReference type="Pfam" id="PF07729">
    <property type="entry name" value="FCD"/>
    <property type="match status" value="1"/>
</dbReference>
<evidence type="ECO:0000256" key="2">
    <source>
        <dbReference type="ARBA" id="ARBA00023125"/>
    </source>
</evidence>
<dbReference type="SUPFAM" id="SSF48008">
    <property type="entry name" value="GntR ligand-binding domain-like"/>
    <property type="match status" value="1"/>
</dbReference>
<keyword evidence="1" id="KW-0805">Transcription regulation</keyword>
<dbReference type="AlphaFoldDB" id="A0A1M6PU23"/>
<evidence type="ECO:0000256" key="1">
    <source>
        <dbReference type="ARBA" id="ARBA00023015"/>
    </source>
</evidence>
<accession>A0A1M6PU23</accession>
<reference evidence="5 6" key="1">
    <citation type="submission" date="2016-11" db="EMBL/GenBank/DDBJ databases">
        <authorList>
            <person name="Jaros S."/>
            <person name="Januszkiewicz K."/>
            <person name="Wedrychowicz H."/>
        </authorList>
    </citation>
    <scope>NUCLEOTIDE SEQUENCE [LARGE SCALE GENOMIC DNA]</scope>
    <source>
        <strain evidence="5 6">DSM 14916</strain>
    </source>
</reference>
<evidence type="ECO:0000313" key="6">
    <source>
        <dbReference type="Proteomes" id="UP000184387"/>
    </source>
</evidence>
<dbReference type="Gene3D" id="1.10.10.10">
    <property type="entry name" value="Winged helix-like DNA-binding domain superfamily/Winged helix DNA-binding domain"/>
    <property type="match status" value="1"/>
</dbReference>
<proteinExistence type="predicted"/>
<keyword evidence="6" id="KW-1185">Reference proteome</keyword>
<dbReference type="RefSeq" id="WP_073138406.1">
    <property type="nucleotide sequence ID" value="NZ_FQZF01000032.1"/>
</dbReference>
<dbReference type="EMBL" id="FQZF01000032">
    <property type="protein sequence ID" value="SHK11469.1"/>
    <property type="molecule type" value="Genomic_DNA"/>
</dbReference>
<dbReference type="PANTHER" id="PTHR43537:SF5">
    <property type="entry name" value="UXU OPERON TRANSCRIPTIONAL REGULATOR"/>
    <property type="match status" value="1"/>
</dbReference>
<dbReference type="InterPro" id="IPR000524">
    <property type="entry name" value="Tscrpt_reg_HTH_GntR"/>
</dbReference>
<dbReference type="PROSITE" id="PS50949">
    <property type="entry name" value="HTH_GNTR"/>
    <property type="match status" value="1"/>
</dbReference>
<name>A0A1M6PU23_9PROT</name>
<dbReference type="InterPro" id="IPR036390">
    <property type="entry name" value="WH_DNA-bd_sf"/>
</dbReference>
<dbReference type="InterPro" id="IPR036388">
    <property type="entry name" value="WH-like_DNA-bd_sf"/>
</dbReference>
<keyword evidence="3" id="KW-0804">Transcription</keyword>
<dbReference type="Proteomes" id="UP000184387">
    <property type="component" value="Unassembled WGS sequence"/>
</dbReference>
<dbReference type="GO" id="GO:0003700">
    <property type="term" value="F:DNA-binding transcription factor activity"/>
    <property type="evidence" value="ECO:0007669"/>
    <property type="project" value="InterPro"/>
</dbReference>
<feature type="domain" description="HTH gntR-type" evidence="4">
    <location>
        <begin position="6"/>
        <end position="73"/>
    </location>
</feature>
<protein>
    <submittedName>
        <fullName evidence="5">DNA-binding transcriptional regulator, GntR family</fullName>
    </submittedName>
</protein>
<sequence length="234" mass="26084">MDRSRLRLADSVYERVKEMILDGRFGTETWIPIDILVSELAVSRQPVMDTMRRLSLEGFVSIVPQVGCRPRPYAAEDVQDFFVLFAEGEAQVAQIAAQRADARDLIELRLISQEIGALRKARLGDAERGRLYRDLNRRFHRSIRHASKSPVAAEIVEGMGDRSDFFVAQSGRFIFATRLKTAHDEHEALIAAIADRLPMRAAEVARAHILAIGERLRRVPAPAGVGGTKEAPGT</sequence>